<dbReference type="STRING" id="1301098.PKB_4626"/>
<dbReference type="InterPro" id="IPR014984">
    <property type="entry name" value="HopJ"/>
</dbReference>
<dbReference type="PATRIC" id="fig|1301098.3.peg.4615"/>
<dbReference type="Pfam" id="PF08888">
    <property type="entry name" value="HopJ"/>
    <property type="match status" value="1"/>
</dbReference>
<dbReference type="Gene3D" id="3.20.160.10">
    <property type="entry name" value="vpa0580 domain like"/>
    <property type="match status" value="1"/>
</dbReference>
<dbReference type="eggNOG" id="ENOG5032RP0">
    <property type="taxonomic scope" value="Bacteria"/>
</dbReference>
<keyword evidence="2" id="KW-1185">Reference proteome</keyword>
<evidence type="ECO:0000313" key="2">
    <source>
        <dbReference type="Proteomes" id="UP000025241"/>
    </source>
</evidence>
<name>A0A024HLM6_PSEKB</name>
<dbReference type="AlphaFoldDB" id="A0A024HLM6"/>
<dbReference type="EMBL" id="HG322950">
    <property type="protein sequence ID" value="CDF85950.1"/>
    <property type="molecule type" value="Genomic_DNA"/>
</dbReference>
<protein>
    <submittedName>
        <fullName evidence="1">Type III effector HopPmaJ</fullName>
    </submittedName>
</protein>
<dbReference type="Proteomes" id="UP000025241">
    <property type="component" value="Chromosome I"/>
</dbReference>
<gene>
    <name evidence="1" type="ORF">PKB_4626</name>
</gene>
<accession>A0A024HLM6</accession>
<sequence length="112" mass="12388">MTLTDFRARLRSEQHLFTDTLAFIAEHYSYTPSAFSNGAVDNPAGQNEGSCKTLGFAILEGLSQEETLLAFGEHYRAVRETPEGTDHANIRALQTTGLAGVRFERQPLSRRG</sequence>
<dbReference type="KEGG" id="pkc:PKB_4626"/>
<organism evidence="1 2">
    <name type="scientific">Pseudomonas knackmussii (strain DSM 6978 / CCUG 54928 / LMG 23759 / B13)</name>
    <dbReference type="NCBI Taxonomy" id="1301098"/>
    <lineage>
        <taxon>Bacteria</taxon>
        <taxon>Pseudomonadati</taxon>
        <taxon>Pseudomonadota</taxon>
        <taxon>Gammaproteobacteria</taxon>
        <taxon>Pseudomonadales</taxon>
        <taxon>Pseudomonadaceae</taxon>
        <taxon>Pseudomonas</taxon>
    </lineage>
</organism>
<dbReference type="HOGENOM" id="CLU_121622_1_1_6"/>
<dbReference type="InterPro" id="IPR038604">
    <property type="entry name" value="HopJ_sf"/>
</dbReference>
<reference evidence="1 2" key="2">
    <citation type="submission" date="2014-05" db="EMBL/GenBank/DDBJ databases">
        <title>Genome sequence of the 3-chlorobenzoate degrading bacterium Pseudomonas knackmussii B13 shows multiple evidence for horizontal gene transfer.</title>
        <authorList>
            <person name="Miyazaki R."/>
            <person name="Bertelli C."/>
            <person name="Falquet L."/>
            <person name="Robinson-Rechavi M."/>
            <person name="Gharib W."/>
            <person name="Roy S."/>
            <person name="Van der Meer J.R."/>
        </authorList>
    </citation>
    <scope>NUCLEOTIDE SEQUENCE [LARGE SCALE GENOMIC DNA]</scope>
    <source>
        <strain evidence="1 2">B13</strain>
    </source>
</reference>
<dbReference type="RefSeq" id="WP_043254760.1">
    <property type="nucleotide sequence ID" value="NZ_HG322950.1"/>
</dbReference>
<evidence type="ECO:0000313" key="1">
    <source>
        <dbReference type="EMBL" id="CDF85950.1"/>
    </source>
</evidence>
<proteinExistence type="predicted"/>
<reference evidence="1 2" key="1">
    <citation type="submission" date="2013-03" db="EMBL/GenBank/DDBJ databases">
        <authorList>
            <person name="Linke B."/>
        </authorList>
    </citation>
    <scope>NUCLEOTIDE SEQUENCE [LARGE SCALE GENOMIC DNA]</scope>
    <source>
        <strain evidence="1 2">B13</strain>
    </source>
</reference>
<dbReference type="OrthoDB" id="9790826at2"/>